<evidence type="ECO:0000256" key="2">
    <source>
        <dbReference type="ARBA" id="ARBA00023277"/>
    </source>
</evidence>
<dbReference type="GO" id="GO:0019262">
    <property type="term" value="P:N-acetylneuraminate catabolic process"/>
    <property type="evidence" value="ECO:0007669"/>
    <property type="project" value="TreeGrafter"/>
</dbReference>
<dbReference type="InterPro" id="IPR004547">
    <property type="entry name" value="Glucosamine6P_isomerase"/>
</dbReference>
<keyword evidence="1" id="KW-0378">Hydrolase</keyword>
<dbReference type="PROSITE" id="PS01161">
    <property type="entry name" value="GLC_GALNAC_ISOMERASE"/>
    <property type="match status" value="1"/>
</dbReference>
<evidence type="ECO:0000313" key="4">
    <source>
        <dbReference type="EMBL" id="OAV61498.1"/>
    </source>
</evidence>
<dbReference type="GO" id="GO:0006043">
    <property type="term" value="P:glucosamine catabolic process"/>
    <property type="evidence" value="ECO:0007669"/>
    <property type="project" value="TreeGrafter"/>
</dbReference>
<dbReference type="PANTHER" id="PTHR11280:SF5">
    <property type="entry name" value="GLUCOSAMINE-6-PHOSPHATE ISOMERASE"/>
    <property type="match status" value="1"/>
</dbReference>
<comment type="caution">
    <text evidence="4">The sequence shown here is derived from an EMBL/GenBank/DDBJ whole genome shotgun (WGS) entry which is preliminary data.</text>
</comment>
<evidence type="ECO:0000259" key="3">
    <source>
        <dbReference type="Pfam" id="PF01182"/>
    </source>
</evidence>
<dbReference type="GO" id="GO:0005975">
    <property type="term" value="P:carbohydrate metabolic process"/>
    <property type="evidence" value="ECO:0007669"/>
    <property type="project" value="InterPro"/>
</dbReference>
<dbReference type="GO" id="GO:0005737">
    <property type="term" value="C:cytoplasm"/>
    <property type="evidence" value="ECO:0007669"/>
    <property type="project" value="TreeGrafter"/>
</dbReference>
<organism evidence="4 5">
    <name type="scientific">Enteractinococcus helveticum</name>
    <dbReference type="NCBI Taxonomy" id="1837282"/>
    <lineage>
        <taxon>Bacteria</taxon>
        <taxon>Bacillati</taxon>
        <taxon>Actinomycetota</taxon>
        <taxon>Actinomycetes</taxon>
        <taxon>Micrococcales</taxon>
        <taxon>Micrococcaceae</taxon>
    </lineage>
</organism>
<feature type="domain" description="Glucosamine/galactosamine-6-phosphate isomerase" evidence="3">
    <location>
        <begin position="12"/>
        <end position="226"/>
    </location>
</feature>
<dbReference type="GO" id="GO:0006046">
    <property type="term" value="P:N-acetylglucosamine catabolic process"/>
    <property type="evidence" value="ECO:0007669"/>
    <property type="project" value="TreeGrafter"/>
</dbReference>
<gene>
    <name evidence="4" type="ORF">A6F49_08615</name>
</gene>
<dbReference type="InterPro" id="IPR018321">
    <property type="entry name" value="Glucosamine6P_isomerase_CS"/>
</dbReference>
<sequence>MVKVKILPDKENASEEVAQMMHDLIVEKPNAVIGVATGSTPELAYDLLAEKIKENNTDVSQLQFFALDEYIALPWDHPESYHAVINRTVTVPLGVDPSQVHVPEAPDDATEGPVRYYDEQIEAAGGIDLQLLGIGRNGHIGFNEPGTPFESPTHVGRLTEMTRQDNSRFFDSVDEVPPLAVTQGIGTILKSRKAILMAFGEAKADAIRDSLAEPPAEERPGSGLQLHSDCVFYLDEAAAAKVDCEPLKVD</sequence>
<keyword evidence="5" id="KW-1185">Reference proteome</keyword>
<reference evidence="4 5" key="1">
    <citation type="submission" date="2016-04" db="EMBL/GenBank/DDBJ databases">
        <title>First whole genome shotgun sequence of the bacterium Enteractinococcus sp. strain UASWS1574.</title>
        <authorList>
            <person name="Crovadore J."/>
            <person name="Chablais R."/>
            <person name="Lefort F."/>
        </authorList>
    </citation>
    <scope>NUCLEOTIDE SEQUENCE [LARGE SCALE GENOMIC DNA]</scope>
    <source>
        <strain evidence="4 5">UASWS1574</strain>
    </source>
</reference>
<dbReference type="CDD" id="cd01399">
    <property type="entry name" value="GlcN6P_deaminase"/>
    <property type="match status" value="1"/>
</dbReference>
<dbReference type="SUPFAM" id="SSF100950">
    <property type="entry name" value="NagB/RpiA/CoA transferase-like"/>
    <property type="match status" value="1"/>
</dbReference>
<dbReference type="InterPro" id="IPR037171">
    <property type="entry name" value="NagB/RpiA_transferase-like"/>
</dbReference>
<dbReference type="RefSeq" id="WP_043057619.1">
    <property type="nucleotide sequence ID" value="NZ_LXEY01000016.1"/>
</dbReference>
<dbReference type="Proteomes" id="UP000078292">
    <property type="component" value="Unassembled WGS sequence"/>
</dbReference>
<evidence type="ECO:0000313" key="5">
    <source>
        <dbReference type="Proteomes" id="UP000078292"/>
    </source>
</evidence>
<dbReference type="GO" id="GO:0042802">
    <property type="term" value="F:identical protein binding"/>
    <property type="evidence" value="ECO:0007669"/>
    <property type="project" value="TreeGrafter"/>
</dbReference>
<dbReference type="STRING" id="1837282.A6F49_08615"/>
<dbReference type="Pfam" id="PF01182">
    <property type="entry name" value="Glucosamine_iso"/>
    <property type="match status" value="1"/>
</dbReference>
<evidence type="ECO:0000256" key="1">
    <source>
        <dbReference type="ARBA" id="ARBA00022801"/>
    </source>
</evidence>
<dbReference type="AlphaFoldDB" id="A0A1B7M091"/>
<dbReference type="GO" id="GO:0004342">
    <property type="term" value="F:glucosamine-6-phosphate deaminase activity"/>
    <property type="evidence" value="ECO:0007669"/>
    <property type="project" value="InterPro"/>
</dbReference>
<protein>
    <recommendedName>
        <fullName evidence="3">Glucosamine/galactosamine-6-phosphate isomerase domain-containing protein</fullName>
    </recommendedName>
</protein>
<dbReference type="Gene3D" id="3.40.50.1360">
    <property type="match status" value="1"/>
</dbReference>
<dbReference type="PANTHER" id="PTHR11280">
    <property type="entry name" value="GLUCOSAMINE-6-PHOSPHATE ISOMERASE"/>
    <property type="match status" value="1"/>
</dbReference>
<dbReference type="OrthoDB" id="9791139at2"/>
<accession>A0A1B7M091</accession>
<dbReference type="EMBL" id="LXEY01000016">
    <property type="protein sequence ID" value="OAV61498.1"/>
    <property type="molecule type" value="Genomic_DNA"/>
</dbReference>
<proteinExistence type="predicted"/>
<keyword evidence="2" id="KW-0119">Carbohydrate metabolism</keyword>
<dbReference type="InterPro" id="IPR006148">
    <property type="entry name" value="Glc/Gal-6P_isomerase"/>
</dbReference>
<name>A0A1B7M091_9MICC</name>